<dbReference type="PANTHER" id="PTHR22946:SF9">
    <property type="entry name" value="POLYKETIDE TRANSFERASE AF380"/>
    <property type="match status" value="1"/>
</dbReference>
<evidence type="ECO:0000256" key="1">
    <source>
        <dbReference type="ARBA" id="ARBA00022801"/>
    </source>
</evidence>
<keyword evidence="1 4" id="KW-0378">Hydrolase</keyword>
<dbReference type="Gene3D" id="1.10.10.800">
    <property type="match status" value="1"/>
</dbReference>
<dbReference type="PANTHER" id="PTHR22946">
    <property type="entry name" value="DIENELACTONE HYDROLASE DOMAIN-CONTAINING PROTEIN-RELATED"/>
    <property type="match status" value="1"/>
</dbReference>
<reference evidence="4 5" key="1">
    <citation type="journal article" date="2017" name="ISME J.">
        <title>Energy and carbon metabolisms in a deep terrestrial subsurface fluid microbial community.</title>
        <authorList>
            <person name="Momper L."/>
            <person name="Jungbluth S.P."/>
            <person name="Lee M.D."/>
            <person name="Amend J.P."/>
        </authorList>
    </citation>
    <scope>NUCLEOTIDE SEQUENCE [LARGE SCALE GENOMIC DNA]</scope>
    <source>
        <strain evidence="4">SURF_17</strain>
    </source>
</reference>
<dbReference type="InterPro" id="IPR029058">
    <property type="entry name" value="AB_hydrolase_fold"/>
</dbReference>
<dbReference type="InterPro" id="IPR050261">
    <property type="entry name" value="FrsA_esterase"/>
</dbReference>
<accession>A0A419EVR2</accession>
<dbReference type="Proteomes" id="UP000285961">
    <property type="component" value="Unassembled WGS sequence"/>
</dbReference>
<evidence type="ECO:0000313" key="4">
    <source>
        <dbReference type="EMBL" id="RJP68474.1"/>
    </source>
</evidence>
<dbReference type="SUPFAM" id="SSF53474">
    <property type="entry name" value="alpha/beta-Hydrolases"/>
    <property type="match status" value="1"/>
</dbReference>
<gene>
    <name evidence="4" type="ORF">C4532_12570</name>
</gene>
<sequence>MRATRRVAPTQDLPRREREGGNMSTERVHFYSEGSRLAGMLYLPESTSPEKKRAGIVLCHGFTGIKESILPQYAEAFAEAGLVALTFDYRGFGESDGQRGRLLWQDQVADIRNAATYIRTRPEVDEDRIGLWGTSYGGALAPYAFALDDRAKACVGQLGFSDGYAAAASRFPAEQIEAFRTMVEEDRRRRVLHNDPMYTEAMGLAADPEMTEFFEEESKLLPQLAGREILLQFLEAHMEFSPLMVIHKKGNRPLLLIAAELDVVCPMENYKELYDKAPEPKKWVVFEKTRHFEFYKGDRARRSAAEAVNFFKQHLSG</sequence>
<protein>
    <submittedName>
        <fullName evidence="4">Alpha/beta fold hydrolase</fullName>
    </submittedName>
</protein>
<dbReference type="GO" id="GO:0052689">
    <property type="term" value="F:carboxylic ester hydrolase activity"/>
    <property type="evidence" value="ECO:0007669"/>
    <property type="project" value="UniProtKB-ARBA"/>
</dbReference>
<feature type="domain" description="Serine aminopeptidase S33" evidence="3">
    <location>
        <begin position="51"/>
        <end position="291"/>
    </location>
</feature>
<dbReference type="InterPro" id="IPR022742">
    <property type="entry name" value="Hydrolase_4"/>
</dbReference>
<evidence type="ECO:0000313" key="5">
    <source>
        <dbReference type="Proteomes" id="UP000285961"/>
    </source>
</evidence>
<dbReference type="AlphaFoldDB" id="A0A419EVR2"/>
<feature type="compositionally biased region" description="Basic and acidic residues" evidence="2">
    <location>
        <begin position="13"/>
        <end position="26"/>
    </location>
</feature>
<dbReference type="Gene3D" id="3.40.50.1820">
    <property type="entry name" value="alpha/beta hydrolase"/>
    <property type="match status" value="1"/>
</dbReference>
<evidence type="ECO:0000256" key="2">
    <source>
        <dbReference type="SAM" id="MobiDB-lite"/>
    </source>
</evidence>
<evidence type="ECO:0000259" key="3">
    <source>
        <dbReference type="Pfam" id="PF12146"/>
    </source>
</evidence>
<comment type="caution">
    <text evidence="4">The sequence shown here is derived from an EMBL/GenBank/DDBJ whole genome shotgun (WGS) entry which is preliminary data.</text>
</comment>
<organism evidence="4 5">
    <name type="scientific">Candidatus Abyssobacteria bacterium SURF_17</name>
    <dbReference type="NCBI Taxonomy" id="2093361"/>
    <lineage>
        <taxon>Bacteria</taxon>
        <taxon>Pseudomonadati</taxon>
        <taxon>Candidatus Hydrogenedentota</taxon>
        <taxon>Candidatus Abyssobacteria</taxon>
    </lineage>
</organism>
<proteinExistence type="predicted"/>
<name>A0A419EVR2_9BACT</name>
<feature type="region of interest" description="Disordered" evidence="2">
    <location>
        <begin position="1"/>
        <end position="26"/>
    </location>
</feature>
<dbReference type="Pfam" id="PF12146">
    <property type="entry name" value="Hydrolase_4"/>
    <property type="match status" value="1"/>
</dbReference>
<dbReference type="EMBL" id="QZKI01000091">
    <property type="protein sequence ID" value="RJP68474.1"/>
    <property type="molecule type" value="Genomic_DNA"/>
</dbReference>